<sequence>MSSSSSYIPSWSSATQRRQLEPSDNPSPDVSGPQQSLIEQAPTPKPLFQLIALGLIVFLGLLQFLPATHFRDPSDPFRNWVPFSSVDSRSNSRNFSDGESGINGQKDGIVHIVSWMECLDLRMLAVLANSTLSGSRYPNLLHFHFFIPKGNEDKVSFFKLKVLFPHSNLEIHGQEEVKEAVRTAMSGVKHPIFKYEEIVPFIIPSVHFFLGKFIYISPNVIVKLMLDFLHCLHFSLLQGKVEELTGVDLSNYAIAAAEDCSSLETYVNSDVLDAIQRSASKPWVSETPYAKISCMPDLSLILIDSRRLEKDFLEAFLWWNKVLNWSERSSGRNPAISLALYNRYLKLSSSWLVRDSTSLVFNESFLTRYDRPKTVCSESGDSATSEPAHGNLWTEHLPSTSDRIVGS</sequence>
<keyword evidence="2" id="KW-1185">Reference proteome</keyword>
<gene>
    <name evidence="1" type="ORF">Pint_11593</name>
</gene>
<dbReference type="Proteomes" id="UP001163603">
    <property type="component" value="Chromosome 12"/>
</dbReference>
<proteinExistence type="predicted"/>
<name>A0ACC0XED2_9ROSI</name>
<evidence type="ECO:0000313" key="2">
    <source>
        <dbReference type="Proteomes" id="UP001163603"/>
    </source>
</evidence>
<comment type="caution">
    <text evidence="1">The sequence shown here is derived from an EMBL/GenBank/DDBJ whole genome shotgun (WGS) entry which is preliminary data.</text>
</comment>
<accession>A0ACC0XED2</accession>
<reference evidence="2" key="1">
    <citation type="journal article" date="2023" name="G3 (Bethesda)">
        <title>Genome assembly and association tests identify interacting loci associated with vigor, precocity, and sex in interspecific pistachio rootstocks.</title>
        <authorList>
            <person name="Palmer W."/>
            <person name="Jacygrad E."/>
            <person name="Sagayaradj S."/>
            <person name="Cavanaugh K."/>
            <person name="Han R."/>
            <person name="Bertier L."/>
            <person name="Beede B."/>
            <person name="Kafkas S."/>
            <person name="Golino D."/>
            <person name="Preece J."/>
            <person name="Michelmore R."/>
        </authorList>
    </citation>
    <scope>NUCLEOTIDE SEQUENCE [LARGE SCALE GENOMIC DNA]</scope>
</reference>
<protein>
    <submittedName>
        <fullName evidence="1">Uncharacterized protein</fullName>
    </submittedName>
</protein>
<dbReference type="EMBL" id="CM047747">
    <property type="protein sequence ID" value="KAJ0016644.1"/>
    <property type="molecule type" value="Genomic_DNA"/>
</dbReference>
<organism evidence="1 2">
    <name type="scientific">Pistacia integerrima</name>
    <dbReference type="NCBI Taxonomy" id="434235"/>
    <lineage>
        <taxon>Eukaryota</taxon>
        <taxon>Viridiplantae</taxon>
        <taxon>Streptophyta</taxon>
        <taxon>Embryophyta</taxon>
        <taxon>Tracheophyta</taxon>
        <taxon>Spermatophyta</taxon>
        <taxon>Magnoliopsida</taxon>
        <taxon>eudicotyledons</taxon>
        <taxon>Gunneridae</taxon>
        <taxon>Pentapetalae</taxon>
        <taxon>rosids</taxon>
        <taxon>malvids</taxon>
        <taxon>Sapindales</taxon>
        <taxon>Anacardiaceae</taxon>
        <taxon>Pistacia</taxon>
    </lineage>
</organism>
<evidence type="ECO:0000313" key="1">
    <source>
        <dbReference type="EMBL" id="KAJ0016644.1"/>
    </source>
</evidence>